<dbReference type="EMBL" id="JAHKSW010000003">
    <property type="protein sequence ID" value="KAG7333680.1"/>
    <property type="molecule type" value="Genomic_DNA"/>
</dbReference>
<dbReference type="Proteomes" id="UP000824219">
    <property type="component" value="Linkage Group LG03"/>
</dbReference>
<evidence type="ECO:0000313" key="1">
    <source>
        <dbReference type="EMBL" id="KAG7333680.1"/>
    </source>
</evidence>
<protein>
    <submittedName>
        <fullName evidence="1">Uncharacterized protein</fullName>
    </submittedName>
</protein>
<gene>
    <name evidence="1" type="ORF">KOW79_002087</name>
</gene>
<organism evidence="1 2">
    <name type="scientific">Hemibagrus wyckioides</name>
    <dbReference type="NCBI Taxonomy" id="337641"/>
    <lineage>
        <taxon>Eukaryota</taxon>
        <taxon>Metazoa</taxon>
        <taxon>Chordata</taxon>
        <taxon>Craniata</taxon>
        <taxon>Vertebrata</taxon>
        <taxon>Euteleostomi</taxon>
        <taxon>Actinopterygii</taxon>
        <taxon>Neopterygii</taxon>
        <taxon>Teleostei</taxon>
        <taxon>Ostariophysi</taxon>
        <taxon>Siluriformes</taxon>
        <taxon>Bagridae</taxon>
        <taxon>Hemibagrus</taxon>
    </lineage>
</organism>
<comment type="caution">
    <text evidence="1">The sequence shown here is derived from an EMBL/GenBank/DDBJ whole genome shotgun (WGS) entry which is preliminary data.</text>
</comment>
<evidence type="ECO:0000313" key="2">
    <source>
        <dbReference type="Proteomes" id="UP000824219"/>
    </source>
</evidence>
<sequence>MADSNAAPSFFLSSFSHEFESRFRAKDRGCSIYVFRPHCARFRRDAVVPKRQVQSACRARRVSRDSGCCEGATVNKGSASGAADAAEGKATASRGCAVEKTPRCVLAVTWPDSTGNEGEQSRKSRRSLGSMAGTACSLAERVAARRGTEQKGRLTVVSEDLNVALLSRLAALSVRPASDQHDDDTPYSECNYFNMRKK</sequence>
<name>A0A9D3SSN7_9TELE</name>
<accession>A0A9D3SSN7</accession>
<reference evidence="1 2" key="1">
    <citation type="submission" date="2021-06" db="EMBL/GenBank/DDBJ databases">
        <title>Chromosome-level genome assembly of the red-tail catfish (Hemibagrus wyckioides).</title>
        <authorList>
            <person name="Shao F."/>
        </authorList>
    </citation>
    <scope>NUCLEOTIDE SEQUENCE [LARGE SCALE GENOMIC DNA]</scope>
    <source>
        <strain evidence="1">EC202008001</strain>
        <tissue evidence="1">Blood</tissue>
    </source>
</reference>
<dbReference type="AlphaFoldDB" id="A0A9D3SSN7"/>
<proteinExistence type="predicted"/>
<keyword evidence="2" id="KW-1185">Reference proteome</keyword>